<accession>A0A0W0I1K1</accession>
<name>A0A0W0I1K1_PSEFL</name>
<organism evidence="1 2">
    <name type="scientific">Pseudomonas fluorescens ICMP 11288</name>
    <dbReference type="NCBI Taxonomy" id="1198309"/>
    <lineage>
        <taxon>Bacteria</taxon>
        <taxon>Pseudomonadati</taxon>
        <taxon>Pseudomonadota</taxon>
        <taxon>Gammaproteobacteria</taxon>
        <taxon>Pseudomonadales</taxon>
        <taxon>Pseudomonadaceae</taxon>
        <taxon>Pseudomonas</taxon>
    </lineage>
</organism>
<evidence type="ECO:0000313" key="1">
    <source>
        <dbReference type="EMBL" id="KTB67027.1"/>
    </source>
</evidence>
<dbReference type="InterPro" id="IPR010265">
    <property type="entry name" value="Phage_lambda_TipM"/>
</dbReference>
<comment type="caution">
    <text evidence="1">The sequence shown here is derived from an EMBL/GenBank/DDBJ whole genome shotgun (WGS) entry which is preliminary data.</text>
</comment>
<proteinExistence type="predicted"/>
<dbReference type="Proteomes" id="UP000054197">
    <property type="component" value="Unassembled WGS sequence"/>
</dbReference>
<dbReference type="EMBL" id="LKEF01000012">
    <property type="protein sequence ID" value="KTB67027.1"/>
    <property type="molecule type" value="Genomic_DNA"/>
</dbReference>
<sequence length="112" mass="12622">MAIERFIWATEKGAEGDITQRVRTKQFGDGYAQSVEDGINNLSESWPVTFTGMASRVLEIRKFLDRHKGAKGFLWTPPLGELGLYKCNGYKPVHRGGQVYAITATFQQTFHP</sequence>
<dbReference type="AlphaFoldDB" id="A0A0W0I1K1"/>
<gene>
    <name evidence="1" type="ORF">AO063_21240</name>
</gene>
<dbReference type="Pfam" id="PF05939">
    <property type="entry name" value="Phage_min_tail"/>
    <property type="match status" value="1"/>
</dbReference>
<evidence type="ECO:0000313" key="2">
    <source>
        <dbReference type="Proteomes" id="UP000054197"/>
    </source>
</evidence>
<reference evidence="1 2" key="1">
    <citation type="submission" date="2015-09" db="EMBL/GenBank/DDBJ databases">
        <title>Genome sequence of ICMP 11288.</title>
        <authorList>
            <person name="Visnovsky S."/>
            <person name="Lu A."/>
            <person name="Panda P."/>
            <person name="Pitman A."/>
        </authorList>
    </citation>
    <scope>NUCLEOTIDE SEQUENCE [LARGE SCALE GENOMIC DNA]</scope>
    <source>
        <strain evidence="1 2">ICMP 11288</strain>
    </source>
</reference>
<dbReference type="RefSeq" id="WP_058419811.1">
    <property type="nucleotide sequence ID" value="NZ_LKEF01000012.1"/>
</dbReference>
<protein>
    <submittedName>
        <fullName evidence="1">Phage tail protein</fullName>
    </submittedName>
</protein>